<dbReference type="EMBL" id="KI925457">
    <property type="protein sequence ID" value="ETW82653.1"/>
    <property type="molecule type" value="Genomic_DNA"/>
</dbReference>
<keyword evidence="3" id="KW-1185">Reference proteome</keyword>
<protein>
    <submittedName>
        <fullName evidence="2">Uncharacterized protein</fullName>
    </submittedName>
</protein>
<evidence type="ECO:0000313" key="2">
    <source>
        <dbReference type="EMBL" id="ETW82653.1"/>
    </source>
</evidence>
<organism evidence="2 3">
    <name type="scientific">Heterobasidion irregulare (strain TC 32-1)</name>
    <dbReference type="NCBI Taxonomy" id="747525"/>
    <lineage>
        <taxon>Eukaryota</taxon>
        <taxon>Fungi</taxon>
        <taxon>Dikarya</taxon>
        <taxon>Basidiomycota</taxon>
        <taxon>Agaricomycotina</taxon>
        <taxon>Agaricomycetes</taxon>
        <taxon>Russulales</taxon>
        <taxon>Bondarzewiaceae</taxon>
        <taxon>Heterobasidion</taxon>
        <taxon>Heterobasidion annosum species complex</taxon>
    </lineage>
</organism>
<dbReference type="HOGENOM" id="CLU_3068946_0_0_1"/>
<reference evidence="2 3" key="1">
    <citation type="journal article" date="2012" name="New Phytol.">
        <title>Insight into trade-off between wood decay and parasitism from the genome of a fungal forest pathogen.</title>
        <authorList>
            <person name="Olson A."/>
            <person name="Aerts A."/>
            <person name="Asiegbu F."/>
            <person name="Belbahri L."/>
            <person name="Bouzid O."/>
            <person name="Broberg A."/>
            <person name="Canback B."/>
            <person name="Coutinho P.M."/>
            <person name="Cullen D."/>
            <person name="Dalman K."/>
            <person name="Deflorio G."/>
            <person name="van Diepen L.T."/>
            <person name="Dunand C."/>
            <person name="Duplessis S."/>
            <person name="Durling M."/>
            <person name="Gonthier P."/>
            <person name="Grimwood J."/>
            <person name="Fossdal C.G."/>
            <person name="Hansson D."/>
            <person name="Henrissat B."/>
            <person name="Hietala A."/>
            <person name="Himmelstrand K."/>
            <person name="Hoffmeister D."/>
            <person name="Hogberg N."/>
            <person name="James T.Y."/>
            <person name="Karlsson M."/>
            <person name="Kohler A."/>
            <person name="Kues U."/>
            <person name="Lee Y.H."/>
            <person name="Lin Y.C."/>
            <person name="Lind M."/>
            <person name="Lindquist E."/>
            <person name="Lombard V."/>
            <person name="Lucas S."/>
            <person name="Lunden K."/>
            <person name="Morin E."/>
            <person name="Murat C."/>
            <person name="Park J."/>
            <person name="Raffaello T."/>
            <person name="Rouze P."/>
            <person name="Salamov A."/>
            <person name="Schmutz J."/>
            <person name="Solheim H."/>
            <person name="Stahlberg J."/>
            <person name="Velez H."/>
            <person name="de Vries R.P."/>
            <person name="Wiebenga A."/>
            <person name="Woodward S."/>
            <person name="Yakovlev I."/>
            <person name="Garbelotto M."/>
            <person name="Martin F."/>
            <person name="Grigoriev I.V."/>
            <person name="Stenlid J."/>
        </authorList>
    </citation>
    <scope>NUCLEOTIDE SEQUENCE [LARGE SCALE GENOMIC DNA]</scope>
    <source>
        <strain evidence="2 3">TC 32-1</strain>
    </source>
</reference>
<dbReference type="Proteomes" id="UP000030671">
    <property type="component" value="Unassembled WGS sequence"/>
</dbReference>
<feature type="compositionally biased region" description="Basic residues" evidence="1">
    <location>
        <begin position="1"/>
        <end position="14"/>
    </location>
</feature>
<dbReference type="KEGG" id="hir:HETIRDRAFT_408843"/>
<gene>
    <name evidence="2" type="ORF">HETIRDRAFT_408843</name>
</gene>
<evidence type="ECO:0000256" key="1">
    <source>
        <dbReference type="SAM" id="MobiDB-lite"/>
    </source>
</evidence>
<evidence type="ECO:0000313" key="3">
    <source>
        <dbReference type="Proteomes" id="UP000030671"/>
    </source>
</evidence>
<feature type="region of interest" description="Disordered" evidence="1">
    <location>
        <begin position="1"/>
        <end position="53"/>
    </location>
</feature>
<dbReference type="InParanoid" id="W4KA47"/>
<dbReference type="AlphaFoldDB" id="W4KA47"/>
<proteinExistence type="predicted"/>
<feature type="compositionally biased region" description="Basic and acidic residues" evidence="1">
    <location>
        <begin position="33"/>
        <end position="53"/>
    </location>
</feature>
<sequence>MKKSSQAHISRRPCRASTRASDPNKKHPAKRVGVREQKERSEECGMRSKRRET</sequence>
<accession>W4KA47</accession>
<dbReference type="RefSeq" id="XP_009544994.1">
    <property type="nucleotide sequence ID" value="XM_009546699.1"/>
</dbReference>
<dbReference type="GeneID" id="20672732"/>
<name>W4KA47_HETIT</name>